<evidence type="ECO:0000259" key="1">
    <source>
        <dbReference type="PROSITE" id="PS50943"/>
    </source>
</evidence>
<accession>A0A9J6RMX8</accession>
<sequence length="100" mass="11270">MTNSARGKLIRSYMKGISDSELARITKLTRRTISKAKAGEDISFEKMMTIVETLGIEPSFLHGELDARNLKVLNLWQQLSSKEKDIYIALLEINAANKKS</sequence>
<dbReference type="InterPro" id="IPR010982">
    <property type="entry name" value="Lambda_DNA-bd_dom_sf"/>
</dbReference>
<proteinExistence type="predicted"/>
<protein>
    <submittedName>
        <fullName evidence="2">Helix-turn-helix transcriptional regulator</fullName>
    </submittedName>
</protein>
<dbReference type="PROSITE" id="PS50943">
    <property type="entry name" value="HTH_CROC1"/>
    <property type="match status" value="1"/>
</dbReference>
<feature type="domain" description="HTH cro/C1-type" evidence="1">
    <location>
        <begin position="15"/>
        <end position="61"/>
    </location>
</feature>
<dbReference type="AlphaFoldDB" id="A0A9J6RMX8"/>
<organism evidence="2 3">
    <name type="scientific">Dasania phycosphaerae</name>
    <dbReference type="NCBI Taxonomy" id="2950436"/>
    <lineage>
        <taxon>Bacteria</taxon>
        <taxon>Pseudomonadati</taxon>
        <taxon>Pseudomonadota</taxon>
        <taxon>Gammaproteobacteria</taxon>
        <taxon>Cellvibrionales</taxon>
        <taxon>Spongiibacteraceae</taxon>
        <taxon>Dasania</taxon>
    </lineage>
</organism>
<dbReference type="RefSeq" id="WP_258332031.1">
    <property type="nucleotide sequence ID" value="NZ_JAPTGG010000009.1"/>
</dbReference>
<gene>
    <name evidence="2" type="ORF">O0V09_11760</name>
</gene>
<evidence type="ECO:0000313" key="2">
    <source>
        <dbReference type="EMBL" id="MCZ0865883.1"/>
    </source>
</evidence>
<dbReference type="InterPro" id="IPR001387">
    <property type="entry name" value="Cro/C1-type_HTH"/>
</dbReference>
<dbReference type="SUPFAM" id="SSF47413">
    <property type="entry name" value="lambda repressor-like DNA-binding domains"/>
    <property type="match status" value="1"/>
</dbReference>
<dbReference type="GO" id="GO:0003677">
    <property type="term" value="F:DNA binding"/>
    <property type="evidence" value="ECO:0007669"/>
    <property type="project" value="InterPro"/>
</dbReference>
<dbReference type="Gene3D" id="1.10.260.40">
    <property type="entry name" value="lambda repressor-like DNA-binding domains"/>
    <property type="match status" value="1"/>
</dbReference>
<dbReference type="Pfam" id="PF01381">
    <property type="entry name" value="HTH_3"/>
    <property type="match status" value="1"/>
</dbReference>
<comment type="caution">
    <text evidence="2">The sequence shown here is derived from an EMBL/GenBank/DDBJ whole genome shotgun (WGS) entry which is preliminary data.</text>
</comment>
<dbReference type="EMBL" id="JAPTGG010000009">
    <property type="protein sequence ID" value="MCZ0865883.1"/>
    <property type="molecule type" value="Genomic_DNA"/>
</dbReference>
<evidence type="ECO:0000313" key="3">
    <source>
        <dbReference type="Proteomes" id="UP001069090"/>
    </source>
</evidence>
<keyword evidence="3" id="KW-1185">Reference proteome</keyword>
<dbReference type="Proteomes" id="UP001069090">
    <property type="component" value="Unassembled WGS sequence"/>
</dbReference>
<reference evidence="2 3" key="1">
    <citation type="submission" date="2022-12" db="EMBL/GenBank/DDBJ databases">
        <title>Dasania phycosphaerae sp. nov., isolated from particulate material of the south coast of Korea.</title>
        <authorList>
            <person name="Jiang Y."/>
        </authorList>
    </citation>
    <scope>NUCLEOTIDE SEQUENCE [LARGE SCALE GENOMIC DNA]</scope>
    <source>
        <strain evidence="2 3">GY-19</strain>
    </source>
</reference>
<name>A0A9J6RMX8_9GAMM</name>
<dbReference type="CDD" id="cd00093">
    <property type="entry name" value="HTH_XRE"/>
    <property type="match status" value="1"/>
</dbReference>